<evidence type="ECO:0008006" key="3">
    <source>
        <dbReference type="Google" id="ProtNLM"/>
    </source>
</evidence>
<protein>
    <recommendedName>
        <fullName evidence="3">Acetoacetate decarboxylase</fullName>
    </recommendedName>
</protein>
<dbReference type="Proteomes" id="UP000326198">
    <property type="component" value="Unassembled WGS sequence"/>
</dbReference>
<reference evidence="1 2" key="1">
    <citation type="submission" date="2019-04" db="EMBL/GenBank/DDBJ databases">
        <title>Friends and foes A comparative genomics studyof 23 Aspergillus species from section Flavi.</title>
        <authorList>
            <consortium name="DOE Joint Genome Institute"/>
            <person name="Kjaerbolling I."/>
            <person name="Vesth T."/>
            <person name="Frisvad J.C."/>
            <person name="Nybo J.L."/>
            <person name="Theobald S."/>
            <person name="Kildgaard S."/>
            <person name="Isbrandt T."/>
            <person name="Kuo A."/>
            <person name="Sato A."/>
            <person name="Lyhne E.K."/>
            <person name="Kogle M.E."/>
            <person name="Wiebenga A."/>
            <person name="Kun R.S."/>
            <person name="Lubbers R.J."/>
            <person name="Makela M.R."/>
            <person name="Barry K."/>
            <person name="Chovatia M."/>
            <person name="Clum A."/>
            <person name="Daum C."/>
            <person name="Haridas S."/>
            <person name="He G."/>
            <person name="LaButti K."/>
            <person name="Lipzen A."/>
            <person name="Mondo S."/>
            <person name="Riley R."/>
            <person name="Salamov A."/>
            <person name="Simmons B.A."/>
            <person name="Magnuson J.K."/>
            <person name="Henrissat B."/>
            <person name="Mortensen U.H."/>
            <person name="Larsen T.O."/>
            <person name="Devries R.P."/>
            <person name="Grigoriev I.V."/>
            <person name="Machida M."/>
            <person name="Baker S.E."/>
            <person name="Andersen M.R."/>
        </authorList>
    </citation>
    <scope>NUCLEOTIDE SEQUENCE [LARGE SCALE GENOMIC DNA]</scope>
    <source>
        <strain evidence="1 2">IBT 29228</strain>
    </source>
</reference>
<sequence>MSTTIIPKRPSPWKDLHGDIFMCFAWPPQSKKPPTASYHDLEANVSFSDQIYSGGIQACIIVHYYDSPVGPYDELLWIPGRFELAKSEGEKTYRATRVYVSSKGSVFNGRNNWNVPKALAKFEFTGPKMGHLPYSCITISSYCGKEPFLRLNLEPMFFKSRPFLPLDTKYIPISFKFDFPPLPESSNMRVDARIGTSGWQSVHVRISGRAGLVKACGTMGDGFHFPKLEQRHWFWMKNAVIWIEGSSDNV</sequence>
<dbReference type="PANTHER" id="PTHR40518:SF1">
    <property type="entry name" value="ACETOACETATE DECARBOXYLASE"/>
    <property type="match status" value="1"/>
</dbReference>
<gene>
    <name evidence="1" type="ORF">BDV26DRAFT_285759</name>
</gene>
<dbReference type="Gene3D" id="2.40.400.10">
    <property type="entry name" value="Acetoacetate decarboxylase-like"/>
    <property type="match status" value="1"/>
</dbReference>
<dbReference type="EMBL" id="ML736347">
    <property type="protein sequence ID" value="KAE8372669.1"/>
    <property type="molecule type" value="Genomic_DNA"/>
</dbReference>
<accession>A0A5N7AUI3</accession>
<organism evidence="1 2">
    <name type="scientific">Aspergillus bertholletiae</name>
    <dbReference type="NCBI Taxonomy" id="1226010"/>
    <lineage>
        <taxon>Eukaryota</taxon>
        <taxon>Fungi</taxon>
        <taxon>Dikarya</taxon>
        <taxon>Ascomycota</taxon>
        <taxon>Pezizomycotina</taxon>
        <taxon>Eurotiomycetes</taxon>
        <taxon>Eurotiomycetidae</taxon>
        <taxon>Eurotiales</taxon>
        <taxon>Aspergillaceae</taxon>
        <taxon>Aspergillus</taxon>
        <taxon>Aspergillus subgen. Circumdati</taxon>
    </lineage>
</organism>
<evidence type="ECO:0000313" key="2">
    <source>
        <dbReference type="Proteomes" id="UP000326198"/>
    </source>
</evidence>
<dbReference type="SUPFAM" id="SSF160104">
    <property type="entry name" value="Acetoacetate decarboxylase-like"/>
    <property type="match status" value="1"/>
</dbReference>
<dbReference type="AlphaFoldDB" id="A0A5N7AUI3"/>
<name>A0A5N7AUI3_9EURO</name>
<dbReference type="OrthoDB" id="9970474at2759"/>
<dbReference type="InterPro" id="IPR023375">
    <property type="entry name" value="ADC_dom_sf"/>
</dbReference>
<dbReference type="PANTHER" id="PTHR40518">
    <property type="entry name" value="ACETOACETATE DECARBOXYLASE"/>
    <property type="match status" value="1"/>
</dbReference>
<proteinExistence type="predicted"/>
<keyword evidence="2" id="KW-1185">Reference proteome</keyword>
<evidence type="ECO:0000313" key="1">
    <source>
        <dbReference type="EMBL" id="KAE8372669.1"/>
    </source>
</evidence>